<name>A0A167MCS3_CALVF</name>
<dbReference type="AlphaFoldDB" id="A0A167MCS3"/>
<accession>A0A167MCS3</accession>
<evidence type="ECO:0000313" key="2">
    <source>
        <dbReference type="Proteomes" id="UP000076738"/>
    </source>
</evidence>
<protein>
    <submittedName>
        <fullName evidence="1">Uncharacterized protein</fullName>
    </submittedName>
</protein>
<dbReference type="Proteomes" id="UP000076738">
    <property type="component" value="Unassembled WGS sequence"/>
</dbReference>
<keyword evidence="2" id="KW-1185">Reference proteome</keyword>
<evidence type="ECO:0000313" key="1">
    <source>
        <dbReference type="EMBL" id="KZO96579.1"/>
    </source>
</evidence>
<dbReference type="EMBL" id="KV417283">
    <property type="protein sequence ID" value="KZO96579.1"/>
    <property type="molecule type" value="Genomic_DNA"/>
</dbReference>
<sequence length="240" mass="27958">MPTMPDVVKPEIKCFFDWFNYAQTLPKWNVLDLEIQDLYGERQAAWTTEMKLPPWNWTQSNIRDWAQLSPKLQMLRCRLQEDLTQSNDLFSQFDAYFCAFSIATIIQDHLESQERTSEQLGKDMAKRFFGRTDAAMANLAQEDAATRVLLANDLYRESTGDPDASIVMTIMRRSGAKKPPIAYLDETGRVSQFRLVRTITEYDEANDTTATTFVVREQHQGLMEVKRPQLNRMYANRLRH</sequence>
<proteinExistence type="predicted"/>
<organism evidence="1 2">
    <name type="scientific">Calocera viscosa (strain TUFC12733)</name>
    <dbReference type="NCBI Taxonomy" id="1330018"/>
    <lineage>
        <taxon>Eukaryota</taxon>
        <taxon>Fungi</taxon>
        <taxon>Dikarya</taxon>
        <taxon>Basidiomycota</taxon>
        <taxon>Agaricomycotina</taxon>
        <taxon>Dacrymycetes</taxon>
        <taxon>Dacrymycetales</taxon>
        <taxon>Dacrymycetaceae</taxon>
        <taxon>Calocera</taxon>
    </lineage>
</organism>
<reference evidence="1 2" key="1">
    <citation type="journal article" date="2016" name="Mol. Biol. Evol.">
        <title>Comparative Genomics of Early-Diverging Mushroom-Forming Fungi Provides Insights into the Origins of Lignocellulose Decay Capabilities.</title>
        <authorList>
            <person name="Nagy L.G."/>
            <person name="Riley R."/>
            <person name="Tritt A."/>
            <person name="Adam C."/>
            <person name="Daum C."/>
            <person name="Floudas D."/>
            <person name="Sun H."/>
            <person name="Yadav J.S."/>
            <person name="Pangilinan J."/>
            <person name="Larsson K.H."/>
            <person name="Matsuura K."/>
            <person name="Barry K."/>
            <person name="Labutti K."/>
            <person name="Kuo R."/>
            <person name="Ohm R.A."/>
            <person name="Bhattacharya S.S."/>
            <person name="Shirouzu T."/>
            <person name="Yoshinaga Y."/>
            <person name="Martin F.M."/>
            <person name="Grigoriev I.V."/>
            <person name="Hibbett D.S."/>
        </authorList>
    </citation>
    <scope>NUCLEOTIDE SEQUENCE [LARGE SCALE GENOMIC DNA]</scope>
    <source>
        <strain evidence="1 2">TUFC12733</strain>
    </source>
</reference>
<gene>
    <name evidence="1" type="ORF">CALVIDRAFT_536946</name>
</gene>